<dbReference type="InterPro" id="IPR050393">
    <property type="entry name" value="MFP_Efflux_Pump"/>
</dbReference>
<dbReference type="EMBL" id="LDOT01000001">
    <property type="protein sequence ID" value="KLV09608.1"/>
    <property type="molecule type" value="Genomic_DNA"/>
</dbReference>
<accession>A0A0J1HD99</accession>
<feature type="domain" description="Multidrug resistance protein MdtA-like barrel-sandwich hybrid" evidence="3">
    <location>
        <begin position="43"/>
        <end position="227"/>
    </location>
</feature>
<sequence>MTEKIYQYTLYAVLAITLGFSAFLISADNLSPFTTQATMHKTVANIAPEVSGVVATVDVSNGEFVHAGDTLFTLDNHRYALAVKQAEAELHQAEQSHSAKWQQLHAAEQALAQRMVEANNAHNQLLRQQALQAKGLITVQAFDDAKTAADVATSAVKAAKADIARLNAELATGNKNAAIELAEAKLASAKLDLARSHVVAKTDGTVSNLQLQAGTYVNQGSVVMFVVNETNTWLSADFNEKGVAHLQAGTPVWISFDALPGKVYQGTIANQDRAVFDANNPANQLSTVGNDSRWIREQQKIRTRITVDEANPALIAGSRASVMVENGNSLIDGIGYCWISLVSWFRYIY</sequence>
<protein>
    <submittedName>
        <fullName evidence="4">Multidrug transporter</fullName>
    </submittedName>
</protein>
<evidence type="ECO:0000313" key="4">
    <source>
        <dbReference type="EMBL" id="KLV09608.1"/>
    </source>
</evidence>
<dbReference type="RefSeq" id="WP_047876895.1">
    <property type="nucleotide sequence ID" value="NZ_LDOT01000001.1"/>
</dbReference>
<dbReference type="PANTHER" id="PTHR30367:SF6">
    <property type="entry name" value="SECRETION PROTEIN-RELATED"/>
    <property type="match status" value="1"/>
</dbReference>
<dbReference type="STRING" id="1195763.ABT56_00550"/>
<evidence type="ECO:0000259" key="3">
    <source>
        <dbReference type="Pfam" id="PF25917"/>
    </source>
</evidence>
<comment type="similarity">
    <text evidence="1">Belongs to the membrane fusion protein (MFP) (TC 8.A.1) family.</text>
</comment>
<evidence type="ECO:0000313" key="5">
    <source>
        <dbReference type="Proteomes" id="UP000036097"/>
    </source>
</evidence>
<dbReference type="Gene3D" id="2.40.50.100">
    <property type="match status" value="1"/>
</dbReference>
<dbReference type="PATRIC" id="fig|1195763.3.peg.119"/>
<dbReference type="Gene3D" id="2.40.30.170">
    <property type="match status" value="1"/>
</dbReference>
<dbReference type="InterPro" id="IPR058625">
    <property type="entry name" value="MdtA-like_BSH"/>
</dbReference>
<keyword evidence="2" id="KW-0175">Coiled coil</keyword>
<evidence type="ECO:0000256" key="1">
    <source>
        <dbReference type="ARBA" id="ARBA00009477"/>
    </source>
</evidence>
<reference evidence="4 5" key="1">
    <citation type="submission" date="2015-05" db="EMBL/GenBank/DDBJ databases">
        <title>Photobacterium galathea sp. nov.</title>
        <authorList>
            <person name="Machado H."/>
            <person name="Gram L."/>
        </authorList>
    </citation>
    <scope>NUCLEOTIDE SEQUENCE [LARGE SCALE GENOMIC DNA]</scope>
    <source>
        <strain evidence="4 5">CGMCC 1.12159</strain>
    </source>
</reference>
<dbReference type="OrthoDB" id="8958519at2"/>
<evidence type="ECO:0000256" key="2">
    <source>
        <dbReference type="SAM" id="Coils"/>
    </source>
</evidence>
<proteinExistence type="inferred from homology"/>
<dbReference type="Proteomes" id="UP000036097">
    <property type="component" value="Unassembled WGS sequence"/>
</dbReference>
<dbReference type="Pfam" id="PF25917">
    <property type="entry name" value="BSH_RND"/>
    <property type="match status" value="1"/>
</dbReference>
<dbReference type="SUPFAM" id="SSF111369">
    <property type="entry name" value="HlyD-like secretion proteins"/>
    <property type="match status" value="2"/>
</dbReference>
<gene>
    <name evidence="4" type="ORF">ABT56_00550</name>
</gene>
<name>A0A0J1HD99_9GAMM</name>
<dbReference type="AlphaFoldDB" id="A0A0J1HD99"/>
<comment type="caution">
    <text evidence="4">The sequence shown here is derived from an EMBL/GenBank/DDBJ whole genome shotgun (WGS) entry which is preliminary data.</text>
</comment>
<organism evidence="4 5">
    <name type="scientific">Photobacterium aquae</name>
    <dbReference type="NCBI Taxonomy" id="1195763"/>
    <lineage>
        <taxon>Bacteria</taxon>
        <taxon>Pseudomonadati</taxon>
        <taxon>Pseudomonadota</taxon>
        <taxon>Gammaproteobacteria</taxon>
        <taxon>Vibrionales</taxon>
        <taxon>Vibrionaceae</taxon>
        <taxon>Photobacterium</taxon>
    </lineage>
</organism>
<feature type="coiled-coil region" evidence="2">
    <location>
        <begin position="76"/>
        <end position="176"/>
    </location>
</feature>
<dbReference type="Gene3D" id="1.10.287.470">
    <property type="entry name" value="Helix hairpin bin"/>
    <property type="match status" value="1"/>
</dbReference>
<dbReference type="PANTHER" id="PTHR30367">
    <property type="entry name" value="P-HYDROXYBENZOIC ACID EFFLUX PUMP SUBUNIT AAEA-RELATED"/>
    <property type="match status" value="1"/>
</dbReference>
<keyword evidence="5" id="KW-1185">Reference proteome</keyword>